<keyword evidence="5" id="KW-0342">GTP-binding</keyword>
<accession>A0A0G0BB39</accession>
<evidence type="ECO:0000313" key="8">
    <source>
        <dbReference type="EMBL" id="KKP60926.1"/>
    </source>
</evidence>
<dbReference type="Pfam" id="PF11987">
    <property type="entry name" value="IF-2"/>
    <property type="match status" value="1"/>
</dbReference>
<feature type="domain" description="Tr-type G" evidence="7">
    <location>
        <begin position="3"/>
        <end position="175"/>
    </location>
</feature>
<evidence type="ECO:0000259" key="7">
    <source>
        <dbReference type="PROSITE" id="PS51722"/>
    </source>
</evidence>
<dbReference type="PANTHER" id="PTHR43381:SF5">
    <property type="entry name" value="TR-TYPE G DOMAIN-CONTAINING PROTEIN"/>
    <property type="match status" value="1"/>
</dbReference>
<dbReference type="InterPro" id="IPR027417">
    <property type="entry name" value="P-loop_NTPase"/>
</dbReference>
<evidence type="ECO:0000256" key="2">
    <source>
        <dbReference type="ARBA" id="ARBA00022540"/>
    </source>
</evidence>
<dbReference type="FunFam" id="3.40.50.300:FF:000019">
    <property type="entry name" value="Translation initiation factor IF-2"/>
    <property type="match status" value="1"/>
</dbReference>
<dbReference type="InterPro" id="IPR053905">
    <property type="entry name" value="EF-G-like_DII"/>
</dbReference>
<dbReference type="Gene3D" id="3.40.50.10050">
    <property type="entry name" value="Translation initiation factor IF- 2, domain 3"/>
    <property type="match status" value="1"/>
</dbReference>
<dbReference type="InterPro" id="IPR015760">
    <property type="entry name" value="TIF_IF2"/>
</dbReference>
<dbReference type="InterPro" id="IPR036925">
    <property type="entry name" value="TIF_IF2_dom3_sf"/>
</dbReference>
<feature type="coiled-coil region" evidence="6">
    <location>
        <begin position="375"/>
        <end position="405"/>
    </location>
</feature>
<evidence type="ECO:0000256" key="3">
    <source>
        <dbReference type="ARBA" id="ARBA00022741"/>
    </source>
</evidence>
<dbReference type="SUPFAM" id="SSF50447">
    <property type="entry name" value="Translation proteins"/>
    <property type="match status" value="2"/>
</dbReference>
<dbReference type="SUPFAM" id="SSF52540">
    <property type="entry name" value="P-loop containing nucleoside triphosphate hydrolases"/>
    <property type="match status" value="1"/>
</dbReference>
<dbReference type="Gene3D" id="2.40.30.10">
    <property type="entry name" value="Translation factors"/>
    <property type="match status" value="2"/>
</dbReference>
<sequence>MKTRPPIVAILGHVDHGKTTLLDFIRKSNITDREFGGITQKIGAYEITTEFKDYKTNKITFVDTPGHEAFSKLRARGANVADIALLLIDGKDSVMPQTAESISHIKAAGIPFIVVINKIDLPDTNPDKVKNDLLKYEVLTESKGGDVPVALVSAKTGTGVNELLETILFIASDLKLTYNEKNPVQAYIIETKKDRRGIVASAIIKDGTIKIADTIYVNDQKIKVKSLINDLGKNVSQVVPSNPFEITGFDEMPEVGSMIKQAQTIPSSLVPNSLIPNPSPALTLEDVLKIPVIEKKLPAIIKADSQGSVEAIKNSLKDNTNLNIVLLAVGEINKSDIFLAKATKSIIIGFTVKTSHEAESLAKQEKVIIKNYQIIYELLDELNEVANLIKEKEEKEKNLKGEAQILANFIIEGEKIFGVNVIKGKINLGDELEAFRKNKPIGKTKLVSLKIRAKTINEVKKGQEAGMIFGPPLDFLVGDVVKSIL</sequence>
<dbReference type="GO" id="GO:0005525">
    <property type="term" value="F:GTP binding"/>
    <property type="evidence" value="ECO:0007669"/>
    <property type="project" value="UniProtKB-KW"/>
</dbReference>
<evidence type="ECO:0000256" key="6">
    <source>
        <dbReference type="SAM" id="Coils"/>
    </source>
</evidence>
<dbReference type="AlphaFoldDB" id="A0A0G0BB39"/>
<name>A0A0G0BB39_9BACT</name>
<dbReference type="InterPro" id="IPR023115">
    <property type="entry name" value="TIF_IF2_dom3"/>
</dbReference>
<dbReference type="EMBL" id="LBPR01000018">
    <property type="protein sequence ID" value="KKP60926.1"/>
    <property type="molecule type" value="Genomic_DNA"/>
</dbReference>
<dbReference type="GO" id="GO:0003924">
    <property type="term" value="F:GTPase activity"/>
    <property type="evidence" value="ECO:0007669"/>
    <property type="project" value="InterPro"/>
</dbReference>
<dbReference type="InterPro" id="IPR000795">
    <property type="entry name" value="T_Tr_GTP-bd_dom"/>
</dbReference>
<dbReference type="InterPro" id="IPR005225">
    <property type="entry name" value="Small_GTP-bd"/>
</dbReference>
<dbReference type="GO" id="GO:0005737">
    <property type="term" value="C:cytoplasm"/>
    <property type="evidence" value="ECO:0007669"/>
    <property type="project" value="TreeGrafter"/>
</dbReference>
<keyword evidence="3" id="KW-0547">Nucleotide-binding</keyword>
<comment type="similarity">
    <text evidence="1">Belongs to the TRAFAC class translation factor GTPase superfamily. Classic translation factor GTPase family. IF-2 subfamily.</text>
</comment>
<dbReference type="STRING" id="1618484.UR56_C0018G0025"/>
<comment type="caution">
    <text evidence="8">The sequence shown here is derived from an EMBL/GenBank/DDBJ whole genome shotgun (WGS) entry which is preliminary data.</text>
</comment>
<proteinExistence type="inferred from homology"/>
<organism evidence="8 9">
    <name type="scientific">Candidatus Roizmanbacteria bacterium GW2011_GWC2_34_23</name>
    <dbReference type="NCBI Taxonomy" id="1618484"/>
    <lineage>
        <taxon>Bacteria</taxon>
        <taxon>Candidatus Roizmaniibacteriota</taxon>
    </lineage>
</organism>
<dbReference type="Proteomes" id="UP000034004">
    <property type="component" value="Unassembled WGS sequence"/>
</dbReference>
<dbReference type="PROSITE" id="PS51722">
    <property type="entry name" value="G_TR_2"/>
    <property type="match status" value="1"/>
</dbReference>
<dbReference type="Pfam" id="PF22042">
    <property type="entry name" value="EF-G_D2"/>
    <property type="match status" value="1"/>
</dbReference>
<protein>
    <submittedName>
        <fullName evidence="8">Translation initiation factor IF-2</fullName>
    </submittedName>
</protein>
<dbReference type="GO" id="GO:0003743">
    <property type="term" value="F:translation initiation factor activity"/>
    <property type="evidence" value="ECO:0007669"/>
    <property type="project" value="UniProtKB-KW"/>
</dbReference>
<dbReference type="PRINTS" id="PR00315">
    <property type="entry name" value="ELONGATNFCT"/>
</dbReference>
<reference evidence="8 9" key="1">
    <citation type="journal article" date="2015" name="Nature">
        <title>rRNA introns, odd ribosomes, and small enigmatic genomes across a large radiation of phyla.</title>
        <authorList>
            <person name="Brown C.T."/>
            <person name="Hug L.A."/>
            <person name="Thomas B.C."/>
            <person name="Sharon I."/>
            <person name="Castelle C.J."/>
            <person name="Singh A."/>
            <person name="Wilkins M.J."/>
            <person name="Williams K.H."/>
            <person name="Banfield J.F."/>
        </authorList>
    </citation>
    <scope>NUCLEOTIDE SEQUENCE [LARGE SCALE GENOMIC DNA]</scope>
</reference>
<dbReference type="CDD" id="cd01887">
    <property type="entry name" value="IF2_eIF5B"/>
    <property type="match status" value="1"/>
</dbReference>
<keyword evidence="2 8" id="KW-0396">Initiation factor</keyword>
<dbReference type="NCBIfam" id="TIGR00231">
    <property type="entry name" value="small_GTP"/>
    <property type="match status" value="1"/>
</dbReference>
<keyword evidence="6" id="KW-0175">Coiled coil</keyword>
<dbReference type="PANTHER" id="PTHR43381">
    <property type="entry name" value="TRANSLATION INITIATION FACTOR IF-2-RELATED"/>
    <property type="match status" value="1"/>
</dbReference>
<evidence type="ECO:0000256" key="1">
    <source>
        <dbReference type="ARBA" id="ARBA00007733"/>
    </source>
</evidence>
<keyword evidence="4" id="KW-0648">Protein biosynthesis</keyword>
<dbReference type="Pfam" id="PF00009">
    <property type="entry name" value="GTP_EFTU"/>
    <property type="match status" value="1"/>
</dbReference>
<dbReference type="FunFam" id="3.40.50.10050:FF:000001">
    <property type="entry name" value="Translation initiation factor IF-2"/>
    <property type="match status" value="1"/>
</dbReference>
<dbReference type="InterPro" id="IPR009000">
    <property type="entry name" value="Transl_B-barrel_sf"/>
</dbReference>
<evidence type="ECO:0000256" key="4">
    <source>
        <dbReference type="ARBA" id="ARBA00022917"/>
    </source>
</evidence>
<evidence type="ECO:0000256" key="5">
    <source>
        <dbReference type="ARBA" id="ARBA00023134"/>
    </source>
</evidence>
<evidence type="ECO:0000313" key="9">
    <source>
        <dbReference type="Proteomes" id="UP000034004"/>
    </source>
</evidence>
<dbReference type="PATRIC" id="fig|1618484.3.peg.650"/>
<gene>
    <name evidence="8" type="ORF">UR56_C0018G0025</name>
</gene>
<dbReference type="SUPFAM" id="SSF52156">
    <property type="entry name" value="Initiation factor IF2/eIF5b, domain 3"/>
    <property type="match status" value="1"/>
</dbReference>
<dbReference type="Gene3D" id="3.40.50.300">
    <property type="entry name" value="P-loop containing nucleotide triphosphate hydrolases"/>
    <property type="match status" value="1"/>
</dbReference>